<dbReference type="GO" id="GO:0007168">
    <property type="term" value="P:receptor guanylyl cyclase signaling pathway"/>
    <property type="evidence" value="ECO:0007669"/>
    <property type="project" value="TreeGrafter"/>
</dbReference>
<evidence type="ECO:0000313" key="23">
    <source>
        <dbReference type="RefSeq" id="XP_031564716.1"/>
    </source>
</evidence>
<dbReference type="InterPro" id="IPR011009">
    <property type="entry name" value="Kinase-like_dom_sf"/>
</dbReference>
<dbReference type="OrthoDB" id="1890790at2759"/>
<dbReference type="SUPFAM" id="SSF53822">
    <property type="entry name" value="Periplasmic binding protein-like I"/>
    <property type="match status" value="1"/>
</dbReference>
<feature type="domain" description="Guanylate cyclase" evidence="19">
    <location>
        <begin position="870"/>
        <end position="1000"/>
    </location>
</feature>
<dbReference type="PROSITE" id="PS00452">
    <property type="entry name" value="GUANYLATE_CYCLASE_1"/>
    <property type="match status" value="1"/>
</dbReference>
<dbReference type="Pfam" id="PF07701">
    <property type="entry name" value="HNOBA"/>
    <property type="match status" value="1"/>
</dbReference>
<dbReference type="InterPro" id="IPR001245">
    <property type="entry name" value="Ser-Thr/Tyr_kinase_cat_dom"/>
</dbReference>
<evidence type="ECO:0000256" key="6">
    <source>
        <dbReference type="ARBA" id="ARBA00022989"/>
    </source>
</evidence>
<dbReference type="GO" id="GO:0005886">
    <property type="term" value="C:plasma membrane"/>
    <property type="evidence" value="ECO:0007669"/>
    <property type="project" value="TreeGrafter"/>
</dbReference>
<dbReference type="AlphaFoldDB" id="A0A6P8IBL2"/>
<dbReference type="GO" id="GO:0035556">
    <property type="term" value="P:intracellular signal transduction"/>
    <property type="evidence" value="ECO:0007669"/>
    <property type="project" value="InterPro"/>
</dbReference>
<evidence type="ECO:0000256" key="10">
    <source>
        <dbReference type="ARBA" id="ARBA00023180"/>
    </source>
</evidence>
<dbReference type="Gene3D" id="3.30.70.1230">
    <property type="entry name" value="Nucleotide cyclase"/>
    <property type="match status" value="1"/>
</dbReference>
<evidence type="ECO:0000256" key="2">
    <source>
        <dbReference type="ARBA" id="ARBA00012202"/>
    </source>
</evidence>
<dbReference type="InterPro" id="IPR001054">
    <property type="entry name" value="A/G_cyclase"/>
</dbReference>
<dbReference type="RefSeq" id="XP_031564716.1">
    <property type="nucleotide sequence ID" value="XM_031708856.1"/>
</dbReference>
<protein>
    <recommendedName>
        <fullName evidence="2 14">Guanylate cyclase</fullName>
        <ecNumber evidence="2 14">4.6.1.2</ecNumber>
    </recommendedName>
</protein>
<dbReference type="PRINTS" id="PR00255">
    <property type="entry name" value="NATPEPTIDER"/>
</dbReference>
<evidence type="ECO:0000256" key="9">
    <source>
        <dbReference type="ARBA" id="ARBA00023170"/>
    </source>
</evidence>
<feature type="chain" id="PRO_5044653161" description="Guanylate cyclase" evidence="17">
    <location>
        <begin position="18"/>
        <end position="1058"/>
    </location>
</feature>
<dbReference type="InterPro" id="IPR000719">
    <property type="entry name" value="Prot_kinase_dom"/>
</dbReference>
<evidence type="ECO:0000256" key="11">
    <source>
        <dbReference type="ARBA" id="ARBA00023239"/>
    </source>
</evidence>
<dbReference type="PANTHER" id="PTHR11920:SF496">
    <property type="entry name" value="GUANYLATE CYCLASE"/>
    <property type="match status" value="1"/>
</dbReference>
<sequence length="1058" mass="119754">MVTTVQILLRVLEIVWGLSIKVQCDNIHLGILIPIDHGTWKVGKEIIPIIGRAIQEVNNRGILPGYNITYTLKDSKCSSNTAPGITADLMNSKTKVNTYIGPGCSAACLSAGLLAHYWNVPMISFSCSSSSLMNRKKYSTFARTQPFSRTYSGVTPVALLKIMQHYRWKRVAIIAPYGYKGDTIWEPIANSVRSHFLTNNITVPYYKAPYVSGYDDVAQNSRKQMLMTAKSQARVIFVLANREQVSSLLLLAKELNMFNGNYAFITLDFYVSSNLKKTITNRNPEITNDEIMKAFNGIITLTVKSPSKDEFKETSKWLTERMTLDPSNPNAVASASAVNTAPYLHDAILLYSYALNRTLQDGKDINNGRTLFSRMRSKSPLFTGMSGPVTIDNKGNRVPTFVVENVLINDTKPLMELWSNGTIQEVFKVDTVWPGGGTTRPDDNPECVFIKCPLPEEGHLVRNSIITAMVVISVLFAFVLLFYYRKRKYEEDLFSKTWIISSKDITPADLDVRFASKVIRNHYDAPSRWSRMTEHNPPGALTSYFGRYKDEFVALKRLRKDTLNLTRNMLIEMKQVRDIVHVNLIQYIGVCLEPSNIFIVSQYCHRGSLQEILANDDIKLDWFFRASFANDICMGMKTLHASPIHLHGSLRSSNCLIDNRWVCKIADYGLKLIKANQKKDLETGNHASFAKLFWKAPELLYGSTTNKDKKPLSTQCGDVYSYGIILYELLTREEPYSAVDLSPRDVIARVCSRSFPPFRPSVPQDITNIPMINLMKLCWDDDPQVRPSFNEINRRLKEMHKGKHSIVDNMLRLMENYTDQLETIVEERTRQLAEEKKKTDELLYKMLPRPIAESLKNGQPVLAESYKSVTIFFSDIVGFTALAAASTPLQVVHFLNDLYIAFDTIIDSHNVYKVETIGDAYMVVSGLPVPNGNKHAEEIANMALNLLECSKSFKIRHFESRQLQLRIGMHTGPCVAGVVGIKMPRYCLFGDTVNYASRMESNGVANRIHVSTECKKALDVIGGWQFEERGYIEIKGKGTVFTYFLDGKELGEHKINKR</sequence>
<evidence type="ECO:0000256" key="5">
    <source>
        <dbReference type="ARBA" id="ARBA00022741"/>
    </source>
</evidence>
<keyword evidence="7" id="KW-0342">GTP-binding</keyword>
<dbReference type="PANTHER" id="PTHR11920">
    <property type="entry name" value="GUANYLYL CYCLASE"/>
    <property type="match status" value="1"/>
</dbReference>
<evidence type="ECO:0000256" key="14">
    <source>
        <dbReference type="RuleBase" id="RU003431"/>
    </source>
</evidence>
<dbReference type="SMART" id="SM00044">
    <property type="entry name" value="CYCc"/>
    <property type="match status" value="1"/>
</dbReference>
<dbReference type="GeneID" id="116300090"/>
<keyword evidence="12 14" id="KW-0141">cGMP biosynthesis</keyword>
<feature type="coiled-coil region" evidence="15">
    <location>
        <begin position="807"/>
        <end position="834"/>
    </location>
</feature>
<dbReference type="PROSITE" id="PS50011">
    <property type="entry name" value="PROTEIN_KINASE_DOM"/>
    <property type="match status" value="1"/>
</dbReference>
<gene>
    <name evidence="21 22 23 24 25" type="primary">LOC116300090</name>
</gene>
<reference evidence="21 22" key="1">
    <citation type="submission" date="2025-04" db="UniProtKB">
        <authorList>
            <consortium name="RefSeq"/>
        </authorList>
    </citation>
    <scope>IDENTIFICATION</scope>
    <source>
        <tissue evidence="21 22">Tentacle</tissue>
    </source>
</reference>
<keyword evidence="4 17" id="KW-0732">Signal</keyword>
<comment type="similarity">
    <text evidence="13">Belongs to the adenylyl cyclase class-4/guanylyl cyclase family.</text>
</comment>
<dbReference type="GO" id="GO:0001653">
    <property type="term" value="F:peptide receptor activity"/>
    <property type="evidence" value="ECO:0007669"/>
    <property type="project" value="TreeGrafter"/>
</dbReference>
<keyword evidence="6 16" id="KW-1133">Transmembrane helix</keyword>
<evidence type="ECO:0000256" key="17">
    <source>
        <dbReference type="SAM" id="SignalP"/>
    </source>
</evidence>
<dbReference type="EC" id="4.6.1.2" evidence="2 14"/>
<dbReference type="SUPFAM" id="SSF55073">
    <property type="entry name" value="Nucleotide cyclase"/>
    <property type="match status" value="1"/>
</dbReference>
<dbReference type="InterPro" id="IPR050401">
    <property type="entry name" value="Cyclic_nucleotide_synthase"/>
</dbReference>
<dbReference type="FunFam" id="3.30.70.1230:FF:000004">
    <property type="entry name" value="Guanylate cyclase"/>
    <property type="match status" value="1"/>
</dbReference>
<keyword evidence="5" id="KW-0547">Nucleotide-binding</keyword>
<dbReference type="InterPro" id="IPR001828">
    <property type="entry name" value="ANF_lig-bd_rcpt"/>
</dbReference>
<dbReference type="GO" id="GO:0004016">
    <property type="term" value="F:adenylate cyclase activity"/>
    <property type="evidence" value="ECO:0007669"/>
    <property type="project" value="TreeGrafter"/>
</dbReference>
<dbReference type="CDD" id="cd07302">
    <property type="entry name" value="CHD"/>
    <property type="match status" value="1"/>
</dbReference>
<evidence type="ECO:0000256" key="15">
    <source>
        <dbReference type="SAM" id="Coils"/>
    </source>
</evidence>
<comment type="subcellular location">
    <subcellularLocation>
        <location evidence="1">Membrane</location>
        <topology evidence="1">Single-pass type I membrane protein</topology>
    </subcellularLocation>
</comment>
<dbReference type="Pfam" id="PF07714">
    <property type="entry name" value="PK_Tyr_Ser-Thr"/>
    <property type="match status" value="1"/>
</dbReference>
<dbReference type="Proteomes" id="UP000515163">
    <property type="component" value="Unplaced"/>
</dbReference>
<evidence type="ECO:0000313" key="21">
    <source>
        <dbReference type="RefSeq" id="XP_031564714.1"/>
    </source>
</evidence>
<comment type="catalytic activity">
    <reaction evidence="14">
        <text>GTP = 3',5'-cyclic GMP + diphosphate</text>
        <dbReference type="Rhea" id="RHEA:13665"/>
        <dbReference type="ChEBI" id="CHEBI:33019"/>
        <dbReference type="ChEBI" id="CHEBI:37565"/>
        <dbReference type="ChEBI" id="CHEBI:57746"/>
        <dbReference type="EC" id="4.6.1.2"/>
    </reaction>
</comment>
<evidence type="ECO:0000313" key="24">
    <source>
        <dbReference type="RefSeq" id="XP_031564717.1"/>
    </source>
</evidence>
<keyword evidence="10" id="KW-0325">Glycoprotein</keyword>
<dbReference type="InterPro" id="IPR001170">
    <property type="entry name" value="ANPR/GUC"/>
</dbReference>
<feature type="signal peptide" evidence="17">
    <location>
        <begin position="1"/>
        <end position="17"/>
    </location>
</feature>
<dbReference type="RefSeq" id="XP_031564717.1">
    <property type="nucleotide sequence ID" value="XM_031708857.1"/>
</dbReference>
<keyword evidence="20" id="KW-1185">Reference proteome</keyword>
<evidence type="ECO:0000256" key="4">
    <source>
        <dbReference type="ARBA" id="ARBA00022729"/>
    </source>
</evidence>
<feature type="domain" description="Protein kinase" evidence="18">
    <location>
        <begin position="530"/>
        <end position="807"/>
    </location>
</feature>
<dbReference type="RefSeq" id="XP_031564715.1">
    <property type="nucleotide sequence ID" value="XM_031708855.1"/>
</dbReference>
<dbReference type="GO" id="GO:0004383">
    <property type="term" value="F:guanylate cyclase activity"/>
    <property type="evidence" value="ECO:0007669"/>
    <property type="project" value="UniProtKB-EC"/>
</dbReference>
<dbReference type="Pfam" id="PF01094">
    <property type="entry name" value="ANF_receptor"/>
    <property type="match status" value="1"/>
</dbReference>
<evidence type="ECO:0000313" key="20">
    <source>
        <dbReference type="Proteomes" id="UP000515163"/>
    </source>
</evidence>
<organism evidence="20 23">
    <name type="scientific">Actinia tenebrosa</name>
    <name type="common">Australian red waratah sea anemone</name>
    <dbReference type="NCBI Taxonomy" id="6105"/>
    <lineage>
        <taxon>Eukaryota</taxon>
        <taxon>Metazoa</taxon>
        <taxon>Cnidaria</taxon>
        <taxon>Anthozoa</taxon>
        <taxon>Hexacorallia</taxon>
        <taxon>Actiniaria</taxon>
        <taxon>Actiniidae</taxon>
        <taxon>Actinia</taxon>
    </lineage>
</organism>
<name>A0A6P8IBL2_ACTTE</name>
<dbReference type="FunFam" id="1.10.510.10:FF:001538">
    <property type="entry name" value="Guanylate cyclase"/>
    <property type="match status" value="1"/>
</dbReference>
<keyword evidence="8 16" id="KW-0472">Membrane</keyword>
<dbReference type="Gene3D" id="1.10.510.10">
    <property type="entry name" value="Transferase(Phosphotransferase) domain 1"/>
    <property type="match status" value="1"/>
</dbReference>
<dbReference type="InterPro" id="IPR011645">
    <property type="entry name" value="HNOB_dom_associated"/>
</dbReference>
<evidence type="ECO:0000256" key="1">
    <source>
        <dbReference type="ARBA" id="ARBA00004479"/>
    </source>
</evidence>
<dbReference type="SUPFAM" id="SSF56112">
    <property type="entry name" value="Protein kinase-like (PK-like)"/>
    <property type="match status" value="1"/>
</dbReference>
<evidence type="ECO:0000256" key="12">
    <source>
        <dbReference type="ARBA" id="ARBA00023293"/>
    </source>
</evidence>
<dbReference type="RefSeq" id="XP_031564718.1">
    <property type="nucleotide sequence ID" value="XM_031708858.1"/>
</dbReference>
<keyword evidence="15" id="KW-0175">Coiled coil</keyword>
<evidence type="ECO:0000256" key="7">
    <source>
        <dbReference type="ARBA" id="ARBA00023134"/>
    </source>
</evidence>
<dbReference type="GO" id="GO:0005524">
    <property type="term" value="F:ATP binding"/>
    <property type="evidence" value="ECO:0007669"/>
    <property type="project" value="InterPro"/>
</dbReference>
<dbReference type="InterPro" id="IPR029787">
    <property type="entry name" value="Nucleotide_cyclase"/>
</dbReference>
<evidence type="ECO:0000259" key="18">
    <source>
        <dbReference type="PROSITE" id="PS50011"/>
    </source>
</evidence>
<dbReference type="GO" id="GO:0005525">
    <property type="term" value="F:GTP binding"/>
    <property type="evidence" value="ECO:0007669"/>
    <property type="project" value="UniProtKB-KW"/>
</dbReference>
<dbReference type="KEGG" id="aten:116300090"/>
<dbReference type="PROSITE" id="PS50125">
    <property type="entry name" value="GUANYLATE_CYCLASE_2"/>
    <property type="match status" value="1"/>
</dbReference>
<evidence type="ECO:0000256" key="8">
    <source>
        <dbReference type="ARBA" id="ARBA00023136"/>
    </source>
</evidence>
<dbReference type="RefSeq" id="XP_031564714.1">
    <property type="nucleotide sequence ID" value="XM_031708854.1"/>
</dbReference>
<keyword evidence="3 16" id="KW-0812">Transmembrane</keyword>
<keyword evidence="11 13" id="KW-0456">Lyase</keyword>
<evidence type="ECO:0000256" key="16">
    <source>
        <dbReference type="SAM" id="Phobius"/>
    </source>
</evidence>
<feature type="transmembrane region" description="Helical" evidence="16">
    <location>
        <begin position="465"/>
        <end position="484"/>
    </location>
</feature>
<dbReference type="InterPro" id="IPR018297">
    <property type="entry name" value="A/G_cyclase_CS"/>
</dbReference>
<keyword evidence="9" id="KW-0675">Receptor</keyword>
<dbReference type="CDD" id="cd06352">
    <property type="entry name" value="PBP1_NPR_GC-like"/>
    <property type="match status" value="1"/>
</dbReference>
<evidence type="ECO:0000313" key="22">
    <source>
        <dbReference type="RefSeq" id="XP_031564715.1"/>
    </source>
</evidence>
<proteinExistence type="inferred from homology"/>
<accession>A0A6P8IBL2</accession>
<evidence type="ECO:0000313" key="25">
    <source>
        <dbReference type="RefSeq" id="XP_031564718.1"/>
    </source>
</evidence>
<evidence type="ECO:0000259" key="19">
    <source>
        <dbReference type="PROSITE" id="PS50125"/>
    </source>
</evidence>
<evidence type="ECO:0000256" key="13">
    <source>
        <dbReference type="RuleBase" id="RU000405"/>
    </source>
</evidence>
<dbReference type="InterPro" id="IPR028082">
    <property type="entry name" value="Peripla_BP_I"/>
</dbReference>
<evidence type="ECO:0000256" key="3">
    <source>
        <dbReference type="ARBA" id="ARBA00022692"/>
    </source>
</evidence>
<dbReference type="Pfam" id="PF00211">
    <property type="entry name" value="Guanylate_cyc"/>
    <property type="match status" value="1"/>
</dbReference>
<dbReference type="Gene3D" id="3.40.50.2300">
    <property type="match status" value="2"/>
</dbReference>
<dbReference type="GO" id="GO:0004672">
    <property type="term" value="F:protein kinase activity"/>
    <property type="evidence" value="ECO:0007669"/>
    <property type="project" value="InterPro"/>
</dbReference>